<reference evidence="1 2" key="2">
    <citation type="journal article" date="2022" name="Mol. Ecol. Resour.">
        <title>The genomes of chicory, endive, great burdock and yacon provide insights into Asteraceae paleo-polyploidization history and plant inulin production.</title>
        <authorList>
            <person name="Fan W."/>
            <person name="Wang S."/>
            <person name="Wang H."/>
            <person name="Wang A."/>
            <person name="Jiang F."/>
            <person name="Liu H."/>
            <person name="Zhao H."/>
            <person name="Xu D."/>
            <person name="Zhang Y."/>
        </authorList>
    </citation>
    <scope>NUCLEOTIDE SEQUENCE [LARGE SCALE GENOMIC DNA]</scope>
    <source>
        <strain evidence="2">cv. Niubang</strain>
    </source>
</reference>
<organism evidence="1 2">
    <name type="scientific">Arctium lappa</name>
    <name type="common">Greater burdock</name>
    <name type="synonym">Lappa major</name>
    <dbReference type="NCBI Taxonomy" id="4217"/>
    <lineage>
        <taxon>Eukaryota</taxon>
        <taxon>Viridiplantae</taxon>
        <taxon>Streptophyta</taxon>
        <taxon>Embryophyta</taxon>
        <taxon>Tracheophyta</taxon>
        <taxon>Spermatophyta</taxon>
        <taxon>Magnoliopsida</taxon>
        <taxon>eudicotyledons</taxon>
        <taxon>Gunneridae</taxon>
        <taxon>Pentapetalae</taxon>
        <taxon>asterids</taxon>
        <taxon>campanulids</taxon>
        <taxon>Asterales</taxon>
        <taxon>Asteraceae</taxon>
        <taxon>Carduoideae</taxon>
        <taxon>Cardueae</taxon>
        <taxon>Arctiinae</taxon>
        <taxon>Arctium</taxon>
    </lineage>
</organism>
<reference evidence="2" key="1">
    <citation type="journal article" date="2022" name="Mol. Ecol. Resour.">
        <title>The genomes of chicory, endive, great burdock and yacon provide insights into Asteraceae palaeo-polyploidization history and plant inulin production.</title>
        <authorList>
            <person name="Fan W."/>
            <person name="Wang S."/>
            <person name="Wang H."/>
            <person name="Wang A."/>
            <person name="Jiang F."/>
            <person name="Liu H."/>
            <person name="Zhao H."/>
            <person name="Xu D."/>
            <person name="Zhang Y."/>
        </authorList>
    </citation>
    <scope>NUCLEOTIDE SEQUENCE [LARGE SCALE GENOMIC DNA]</scope>
    <source>
        <strain evidence="2">cv. Niubang</strain>
    </source>
</reference>
<dbReference type="Proteomes" id="UP001055879">
    <property type="component" value="Linkage Group LG17"/>
</dbReference>
<evidence type="ECO:0000313" key="2">
    <source>
        <dbReference type="Proteomes" id="UP001055879"/>
    </source>
</evidence>
<keyword evidence="2" id="KW-1185">Reference proteome</keyword>
<accession>A0ACB8XLZ4</accession>
<proteinExistence type="predicted"/>
<gene>
    <name evidence="1" type="ORF">L6452_43363</name>
</gene>
<dbReference type="EMBL" id="CM042063">
    <property type="protein sequence ID" value="KAI3668286.1"/>
    <property type="molecule type" value="Genomic_DNA"/>
</dbReference>
<comment type="caution">
    <text evidence="1">The sequence shown here is derived from an EMBL/GenBank/DDBJ whole genome shotgun (WGS) entry which is preliminary data.</text>
</comment>
<evidence type="ECO:0000313" key="1">
    <source>
        <dbReference type="EMBL" id="KAI3668286.1"/>
    </source>
</evidence>
<sequence length="307" mass="33575">MIPTSTCFFFLNILMIMIPCGCAARVVESNQVTAAKACQQAPDVSLCLDLLNSRPQINDLKQATFVALQAASAEAVQTSRFIKTTREKEDNKDGTEDSIEEETLADCSNNYGSIAEIMADATNALFSGPQSDVSVEIKAAIATADTCGKSISAGEKSRQVEEVAKKNQHVIKLCSNALSVYDFLASVNSETEKEPESSTHINAFELIGMSSCLDLSGFFEKEDVSERKVRLTSTCSPRNLLERIENTVSEMGFGVQKKNRRLKVLEDQKGQRKSCNLSVTAEMKAEFGLPTPIPTQTETSDIFLEKK</sequence>
<name>A0ACB8XLZ4_ARCLA</name>
<protein>
    <submittedName>
        <fullName evidence="1">Uncharacterized protein</fullName>
    </submittedName>
</protein>